<dbReference type="EMBL" id="CP060025">
    <property type="protein sequence ID" value="QNG76367.1"/>
    <property type="molecule type" value="Genomic_DNA"/>
</dbReference>
<proteinExistence type="predicted"/>
<gene>
    <name evidence="1" type="ORF">GPNADHDJ_00536</name>
</gene>
<reference evidence="1 2" key="1">
    <citation type="submission" date="2020-08" db="EMBL/GenBank/DDBJ databases">
        <title>Phenotypic and transcriptomic analysis of seven clinical Stenotrophomonas maltophilia isolates identify a small set of shared and commonly regulated genes involved in biofilm lifestyle.</title>
        <authorList>
            <person name="Alio I."/>
            <person name="Gudzuhn M."/>
            <person name="Streit W."/>
        </authorList>
    </citation>
    <scope>NUCLEOTIDE SEQUENCE [LARGE SCALE GENOMIC DNA]</scope>
    <source>
        <strain evidence="1 2">UHH_SKK55</strain>
    </source>
</reference>
<dbReference type="InterPro" id="IPR029063">
    <property type="entry name" value="SAM-dependent_MTases_sf"/>
</dbReference>
<dbReference type="Gene3D" id="3.40.50.150">
    <property type="entry name" value="Vaccinia Virus protein VP39"/>
    <property type="match status" value="1"/>
</dbReference>
<dbReference type="SUPFAM" id="SSF53335">
    <property type="entry name" value="S-adenosyl-L-methionine-dependent methyltransferases"/>
    <property type="match status" value="1"/>
</dbReference>
<evidence type="ECO:0008006" key="3">
    <source>
        <dbReference type="Google" id="ProtNLM"/>
    </source>
</evidence>
<protein>
    <recommendedName>
        <fullName evidence="3">Class I SAM-dependent methyltransferase</fullName>
    </recommendedName>
</protein>
<dbReference type="Pfam" id="PF13578">
    <property type="entry name" value="Methyltransf_24"/>
    <property type="match status" value="1"/>
</dbReference>
<evidence type="ECO:0000313" key="2">
    <source>
        <dbReference type="Proteomes" id="UP000515598"/>
    </source>
</evidence>
<organism evidence="1 2">
    <name type="scientific">Stenotrophomonas maltophilia</name>
    <name type="common">Pseudomonas maltophilia</name>
    <name type="synonym">Xanthomonas maltophilia</name>
    <dbReference type="NCBI Taxonomy" id="40324"/>
    <lineage>
        <taxon>Bacteria</taxon>
        <taxon>Pseudomonadati</taxon>
        <taxon>Pseudomonadota</taxon>
        <taxon>Gammaproteobacteria</taxon>
        <taxon>Lysobacterales</taxon>
        <taxon>Lysobacteraceae</taxon>
        <taxon>Stenotrophomonas</taxon>
        <taxon>Stenotrophomonas maltophilia group</taxon>
    </lineage>
</organism>
<name>A0AAX1I881_STEMA</name>
<sequence length="261" mass="28913">MPDMHACIERLSEIRERMGWLYGSEDLCVLLYSLVKRARPQSVVELGTGFGVSTAWIAAALKENETGVLHSYDNGSHYASDPARRFLAELEGPLRALIEPGQDYPSFMRAMLVWAGVADFAQVHVEDIDFAAIATAPALHGGIDMLFSDFNHSPDSIQALLGHFLPRLSSTASVFIDSASTQRLSYLTLERIVDDLNCNKIPVGLARCWAPQEASAAIDRVQRSRFRLMHLIEGRARAQNSTAWLSIEPVDVVPTVAEFFH</sequence>
<dbReference type="AlphaFoldDB" id="A0AAX1I881"/>
<accession>A0AAX1I881</accession>
<evidence type="ECO:0000313" key="1">
    <source>
        <dbReference type="EMBL" id="QNG76367.1"/>
    </source>
</evidence>
<dbReference type="Proteomes" id="UP000515598">
    <property type="component" value="Chromosome"/>
</dbReference>